<protein>
    <submittedName>
        <fullName evidence="1">Uncharacterized protein</fullName>
    </submittedName>
</protein>
<dbReference type="EMBL" id="AP027272">
    <property type="protein sequence ID" value="BDX06981.1"/>
    <property type="molecule type" value="Genomic_DNA"/>
</dbReference>
<dbReference type="AlphaFoldDB" id="A0AA48HIE4"/>
<keyword evidence="2" id="KW-1185">Reference proteome</keyword>
<dbReference type="KEGG" id="pmaw:MACH26_25020"/>
<dbReference type="Proteomes" id="UP001333710">
    <property type="component" value="Chromosome"/>
</dbReference>
<sequence>MKFNIALKILLLVAIVFKSFLAVSTPIESHPVDIEHLQQTHDHAEDQHSNQSLTDAAGHDVEDCHHCGHCTGSHITWLQLKPHKTSLPSAVGWVFHNNSAKPSGICRDIYRPPTA</sequence>
<evidence type="ECO:0000313" key="2">
    <source>
        <dbReference type="Proteomes" id="UP001333710"/>
    </source>
</evidence>
<evidence type="ECO:0000313" key="1">
    <source>
        <dbReference type="EMBL" id="BDX06981.1"/>
    </source>
</evidence>
<proteinExistence type="predicted"/>
<reference evidence="1" key="1">
    <citation type="submission" date="2023-01" db="EMBL/GenBank/DDBJ databases">
        <title>Complete genome sequence of Planctobacterium marinum strain Dej080120_11.</title>
        <authorList>
            <person name="Ueki S."/>
            <person name="Maruyama F."/>
        </authorList>
    </citation>
    <scope>NUCLEOTIDE SEQUENCE</scope>
    <source>
        <strain evidence="1">Dej080120_11</strain>
    </source>
</reference>
<name>A0AA48HIE4_9ALTE</name>
<organism evidence="1 2">
    <name type="scientific">Planctobacterium marinum</name>
    <dbReference type="NCBI Taxonomy" id="1631968"/>
    <lineage>
        <taxon>Bacteria</taxon>
        <taxon>Pseudomonadati</taxon>
        <taxon>Pseudomonadota</taxon>
        <taxon>Gammaproteobacteria</taxon>
        <taxon>Alteromonadales</taxon>
        <taxon>Alteromonadaceae</taxon>
        <taxon>Planctobacterium</taxon>
    </lineage>
</organism>
<gene>
    <name evidence="1" type="ORF">MACH26_25020</name>
</gene>
<dbReference type="RefSeq" id="WP_338292973.1">
    <property type="nucleotide sequence ID" value="NZ_AP027272.1"/>
</dbReference>
<accession>A0AA48HIE4</accession>